<feature type="compositionally biased region" description="Low complexity" evidence="4">
    <location>
        <begin position="881"/>
        <end position="904"/>
    </location>
</feature>
<gene>
    <name evidence="6" type="ORF">N656DRAFT_716118</name>
</gene>
<evidence type="ECO:0000259" key="5">
    <source>
        <dbReference type="PROSITE" id="PS51460"/>
    </source>
</evidence>
<dbReference type="GO" id="GO:0005856">
    <property type="term" value="C:cytoskeleton"/>
    <property type="evidence" value="ECO:0007669"/>
    <property type="project" value="UniProtKB-SubCell"/>
</dbReference>
<feature type="compositionally biased region" description="Polar residues" evidence="4">
    <location>
        <begin position="858"/>
        <end position="872"/>
    </location>
</feature>
<accession>A0AAN6QFW5</accession>
<dbReference type="InterPro" id="IPR036534">
    <property type="entry name" value="GAR_dom_sf"/>
</dbReference>
<dbReference type="SUPFAM" id="SSF143575">
    <property type="entry name" value="GAS2 domain-like"/>
    <property type="match status" value="1"/>
</dbReference>
<keyword evidence="3" id="KW-0206">Cytoskeleton</keyword>
<comment type="caution">
    <text evidence="6">The sequence shown here is derived from an EMBL/GenBank/DDBJ whole genome shotgun (WGS) entry which is preliminary data.</text>
</comment>
<feature type="region of interest" description="Disordered" evidence="4">
    <location>
        <begin position="533"/>
        <end position="616"/>
    </location>
</feature>
<keyword evidence="2" id="KW-0963">Cytoplasm</keyword>
<feature type="compositionally biased region" description="Polar residues" evidence="4">
    <location>
        <begin position="24"/>
        <end position="37"/>
    </location>
</feature>
<name>A0AAN6QFW5_9PEZI</name>
<keyword evidence="7" id="KW-1185">Reference proteome</keyword>
<evidence type="ECO:0000256" key="4">
    <source>
        <dbReference type="SAM" id="MobiDB-lite"/>
    </source>
</evidence>
<proteinExistence type="predicted"/>
<dbReference type="Pfam" id="PF02187">
    <property type="entry name" value="GAS2"/>
    <property type="match status" value="1"/>
</dbReference>
<feature type="compositionally biased region" description="Basic and acidic residues" evidence="4">
    <location>
        <begin position="543"/>
        <end position="562"/>
    </location>
</feature>
<feature type="region of interest" description="Disordered" evidence="4">
    <location>
        <begin position="944"/>
        <end position="971"/>
    </location>
</feature>
<feature type="domain" description="GAR" evidence="5">
    <location>
        <begin position="696"/>
        <end position="772"/>
    </location>
</feature>
<feature type="compositionally biased region" description="Basic and acidic residues" evidence="4">
    <location>
        <begin position="944"/>
        <end position="953"/>
    </location>
</feature>
<evidence type="ECO:0000313" key="7">
    <source>
        <dbReference type="Proteomes" id="UP001302812"/>
    </source>
</evidence>
<evidence type="ECO:0000256" key="3">
    <source>
        <dbReference type="ARBA" id="ARBA00023212"/>
    </source>
</evidence>
<dbReference type="Gene3D" id="3.30.920.20">
    <property type="entry name" value="Gas2-like domain"/>
    <property type="match status" value="1"/>
</dbReference>
<dbReference type="GeneID" id="89936229"/>
<feature type="compositionally biased region" description="Low complexity" evidence="4">
    <location>
        <begin position="811"/>
        <end position="826"/>
    </location>
</feature>
<feature type="region of interest" description="Disordered" evidence="4">
    <location>
        <begin position="382"/>
        <end position="413"/>
    </location>
</feature>
<dbReference type="PROSITE" id="PS51460">
    <property type="entry name" value="GAR"/>
    <property type="match status" value="1"/>
</dbReference>
<dbReference type="Proteomes" id="UP001302812">
    <property type="component" value="Unassembled WGS sequence"/>
</dbReference>
<reference evidence="6" key="2">
    <citation type="submission" date="2023-05" db="EMBL/GenBank/DDBJ databases">
        <authorList>
            <consortium name="Lawrence Berkeley National Laboratory"/>
            <person name="Steindorff A."/>
            <person name="Hensen N."/>
            <person name="Bonometti L."/>
            <person name="Westerberg I."/>
            <person name="Brannstrom I.O."/>
            <person name="Guillou S."/>
            <person name="Cros-Aarteil S."/>
            <person name="Calhoun S."/>
            <person name="Haridas S."/>
            <person name="Kuo A."/>
            <person name="Mondo S."/>
            <person name="Pangilinan J."/>
            <person name="Riley R."/>
            <person name="Labutti K."/>
            <person name="Andreopoulos B."/>
            <person name="Lipzen A."/>
            <person name="Chen C."/>
            <person name="Yanf M."/>
            <person name="Daum C."/>
            <person name="Ng V."/>
            <person name="Clum A."/>
            <person name="Ohm R."/>
            <person name="Martin F."/>
            <person name="Silar P."/>
            <person name="Natvig D."/>
            <person name="Lalanne C."/>
            <person name="Gautier V."/>
            <person name="Ament-Velasquez S.L."/>
            <person name="Kruys A."/>
            <person name="Hutchinson M.I."/>
            <person name="Powell A.J."/>
            <person name="Barry K."/>
            <person name="Miller A.N."/>
            <person name="Grigoriev I.V."/>
            <person name="Debuchy R."/>
            <person name="Gladieux P."/>
            <person name="Thoren M.H."/>
            <person name="Johannesson H."/>
        </authorList>
    </citation>
    <scope>NUCLEOTIDE SEQUENCE</scope>
    <source>
        <strain evidence="6">CBS 508.74</strain>
    </source>
</reference>
<evidence type="ECO:0000313" key="6">
    <source>
        <dbReference type="EMBL" id="KAK4109487.1"/>
    </source>
</evidence>
<dbReference type="RefSeq" id="XP_064667057.1">
    <property type="nucleotide sequence ID" value="XM_064812104.1"/>
</dbReference>
<feature type="region of interest" description="Disordered" evidence="4">
    <location>
        <begin position="773"/>
        <end position="929"/>
    </location>
</feature>
<dbReference type="EMBL" id="MU853356">
    <property type="protein sequence ID" value="KAK4109487.1"/>
    <property type="molecule type" value="Genomic_DNA"/>
</dbReference>
<organism evidence="6 7">
    <name type="scientific">Canariomyces notabilis</name>
    <dbReference type="NCBI Taxonomy" id="2074819"/>
    <lineage>
        <taxon>Eukaryota</taxon>
        <taxon>Fungi</taxon>
        <taxon>Dikarya</taxon>
        <taxon>Ascomycota</taxon>
        <taxon>Pezizomycotina</taxon>
        <taxon>Sordariomycetes</taxon>
        <taxon>Sordariomycetidae</taxon>
        <taxon>Sordariales</taxon>
        <taxon>Chaetomiaceae</taxon>
        <taxon>Canariomyces</taxon>
    </lineage>
</organism>
<comment type="subcellular location">
    <subcellularLocation>
        <location evidence="1">Cytoplasm</location>
        <location evidence="1">Cytoskeleton</location>
    </subcellularLocation>
</comment>
<dbReference type="GO" id="GO:0008017">
    <property type="term" value="F:microtubule binding"/>
    <property type="evidence" value="ECO:0007669"/>
    <property type="project" value="InterPro"/>
</dbReference>
<feature type="compositionally biased region" description="Polar residues" evidence="4">
    <location>
        <begin position="570"/>
        <end position="586"/>
    </location>
</feature>
<feature type="region of interest" description="Disordered" evidence="4">
    <location>
        <begin position="1"/>
        <end position="37"/>
    </location>
</feature>
<evidence type="ECO:0000256" key="2">
    <source>
        <dbReference type="ARBA" id="ARBA00022490"/>
    </source>
</evidence>
<dbReference type="AlphaFoldDB" id="A0AAN6QFW5"/>
<dbReference type="InterPro" id="IPR003108">
    <property type="entry name" value="GAR_dom"/>
</dbReference>
<sequence>MNEPLPPLTPAHYAPRGRHHLRSVSASSPAHQRNTDDLLSNLTPRTIVDAFQSPSGSLKACIDAATPAEQAFALRVAIASNTIYEWLEELSAWPWPTQGGSVGFEAPAQERRGFSRSSDGFSEKEPLEEEEFYMGSLLARDVARYDRRIDEITQRLEDLEIEEIKTQVLHNHIMPLSRPGTPILSSSCSTVSSMSAMARMDDLTALITAATVQALPNLSKLTRLMSCWSFRLLVLRRIPVFLASIADAEAALQSGQTAIELGVTASPEPNNQNGSHSVASQTLSRADFEVMKSILERKVAKAGRDLDAMLDMLEGQPDTLPEEWIDRMDALEQAYGEWSVVCERKIRETDWARTTREAAIQADTTQAAINKTGSTTNAVNGLAHSGLPAFDGGETRPGSSPPDGSASQNRDAVTELSKPIIKLHLPAEAGNHANQGTVVDLTSPIAQSQARQRAGDIPRSSEYELPIAVHDNQDSGLVATPLCPSDPESDLSDASDGYAYQPESPCLSRARRGSNVSESSTIIHEAQVSFTDSFSSDQFDQGTPERPRRGEMDVGASVKDELIIPDSPTPFRSSTRSMSVSFNDKPTITELPSFDSAPSTPTKSPRLLEDDGPEEDQSSFFQMSALDTDDQLQQQISEILESVPAKIRLTSEPPAINLNPPDFKMPTAHKVPRSSDGNVVRRSQSNISMRSSNSRSCTPSFTLAPAYARSSRPRHHRGNQDIKLYHLSRSNGEAPIKLFIRCVGGHGERVMVRVGGGWADLGEYLKEYAAHHGRRSTVGGDGGKVEVKDVPRTGMGVGLGTPPSRPTSVMDSNSPDGGSGDSVSPLRMRKVRRPMPPPCPSVEDDSGAAGTSMRPKTPLSSAATANISQNNAIRPGRDSNTKTTTTPSPSNGSSSVRSRSSSRISWEEEDSYELGMAGPRAKHIEMSEESRAWVESVKEKVRLASGEHNKDSSIRPWPRPHSAFAGASAGAVPQRAISQEELTLDGARFGEIGRVGATKRVFRRGG</sequence>
<evidence type="ECO:0000256" key="1">
    <source>
        <dbReference type="ARBA" id="ARBA00004245"/>
    </source>
</evidence>
<reference evidence="6" key="1">
    <citation type="journal article" date="2023" name="Mol. Phylogenet. Evol.">
        <title>Genome-scale phylogeny and comparative genomics of the fungal order Sordariales.</title>
        <authorList>
            <person name="Hensen N."/>
            <person name="Bonometti L."/>
            <person name="Westerberg I."/>
            <person name="Brannstrom I.O."/>
            <person name="Guillou S."/>
            <person name="Cros-Aarteil S."/>
            <person name="Calhoun S."/>
            <person name="Haridas S."/>
            <person name="Kuo A."/>
            <person name="Mondo S."/>
            <person name="Pangilinan J."/>
            <person name="Riley R."/>
            <person name="LaButti K."/>
            <person name="Andreopoulos B."/>
            <person name="Lipzen A."/>
            <person name="Chen C."/>
            <person name="Yan M."/>
            <person name="Daum C."/>
            <person name="Ng V."/>
            <person name="Clum A."/>
            <person name="Steindorff A."/>
            <person name="Ohm R.A."/>
            <person name="Martin F."/>
            <person name="Silar P."/>
            <person name="Natvig D.O."/>
            <person name="Lalanne C."/>
            <person name="Gautier V."/>
            <person name="Ament-Velasquez S.L."/>
            <person name="Kruys A."/>
            <person name="Hutchinson M.I."/>
            <person name="Powell A.J."/>
            <person name="Barry K."/>
            <person name="Miller A.N."/>
            <person name="Grigoriev I.V."/>
            <person name="Debuchy R."/>
            <person name="Gladieux P."/>
            <person name="Hiltunen Thoren M."/>
            <person name="Johannesson H."/>
        </authorList>
    </citation>
    <scope>NUCLEOTIDE SEQUENCE</scope>
    <source>
        <strain evidence="6">CBS 508.74</strain>
    </source>
</reference>
<protein>
    <recommendedName>
        <fullName evidence="5">GAR domain-containing protein</fullName>
    </recommendedName>
</protein>